<evidence type="ECO:0000313" key="3">
    <source>
        <dbReference type="Proteomes" id="UP000193244"/>
    </source>
</evidence>
<feature type="compositionally biased region" description="Low complexity" evidence="1">
    <location>
        <begin position="217"/>
        <end position="226"/>
    </location>
</feature>
<feature type="region of interest" description="Disordered" evidence="1">
    <location>
        <begin position="209"/>
        <end position="237"/>
    </location>
</feature>
<reference evidence="3" key="1">
    <citation type="submission" date="2017-04" db="EMBL/GenBank/DDBJ databases">
        <authorList>
            <person name="Varghese N."/>
            <person name="Submissions S."/>
        </authorList>
    </citation>
    <scope>NUCLEOTIDE SEQUENCE [LARGE SCALE GENOMIC DNA]</scope>
    <source>
        <strain evidence="3">VKM Ac-2510</strain>
    </source>
</reference>
<evidence type="ECO:0000313" key="2">
    <source>
        <dbReference type="EMBL" id="SMG16338.1"/>
    </source>
</evidence>
<dbReference type="STRING" id="150121.SAMN06296010_0701"/>
<evidence type="ECO:0000256" key="1">
    <source>
        <dbReference type="SAM" id="MobiDB-lite"/>
    </source>
</evidence>
<dbReference type="RefSeq" id="WP_085482949.1">
    <property type="nucleotide sequence ID" value="NZ_FXAY01000001.1"/>
</dbReference>
<keyword evidence="3" id="KW-1185">Reference proteome</keyword>
<feature type="compositionally biased region" description="Basic and acidic residues" evidence="1">
    <location>
        <begin position="227"/>
        <end position="237"/>
    </location>
</feature>
<organism evidence="2 3">
    <name type="scientific">Agreia pratensis</name>
    <dbReference type="NCBI Taxonomy" id="150121"/>
    <lineage>
        <taxon>Bacteria</taxon>
        <taxon>Bacillati</taxon>
        <taxon>Actinomycetota</taxon>
        <taxon>Actinomycetes</taxon>
        <taxon>Micrococcales</taxon>
        <taxon>Microbacteriaceae</taxon>
        <taxon>Agreia</taxon>
    </lineage>
</organism>
<sequence length="237" mass="26013">MTVVSTTDERALVRRLLADRSVAGAEDFGRFVNDHRYFGTSSFDSKAATPVLIEALPRLTDPGVIEIVALHLKNPAARPAAFDALHASFLEWGAVRRGRVGWQLGQALVNAAPIREASLVLGIATDSVYGTNRQPVVLGLPRFRRVPETERALRELIHDIDVAQQAMYALRRVAGPQLTVEALEDVRSAHPDSTLERLARREIRKMSRTLRRHEADTAASDALSAAEGEHQLDAISA</sequence>
<name>A0A1X7IN38_9MICO</name>
<dbReference type="Proteomes" id="UP000193244">
    <property type="component" value="Unassembled WGS sequence"/>
</dbReference>
<dbReference type="EMBL" id="FXAY01000001">
    <property type="protein sequence ID" value="SMG16338.1"/>
    <property type="molecule type" value="Genomic_DNA"/>
</dbReference>
<protein>
    <submittedName>
        <fullName evidence="2">Uncharacterized protein</fullName>
    </submittedName>
</protein>
<accession>A0A1X7IN38</accession>
<dbReference type="AlphaFoldDB" id="A0A1X7IN38"/>
<gene>
    <name evidence="2" type="ORF">SAMN06296010_0701</name>
</gene>
<dbReference type="OrthoDB" id="5107608at2"/>
<proteinExistence type="predicted"/>